<dbReference type="InterPro" id="IPR007343">
    <property type="entry name" value="Uncharacterised_pept_Zn_put"/>
</dbReference>
<keyword evidence="3 6" id="KW-1133">Transmembrane helix</keyword>
<gene>
    <name evidence="7" type="ORF">MPLG2_1121</name>
</gene>
<accession>A0A2N9JDG9</accession>
<feature type="region of interest" description="Disordered" evidence="5">
    <location>
        <begin position="59"/>
        <end position="132"/>
    </location>
</feature>
<keyword evidence="4 6" id="KW-0472">Membrane</keyword>
<protein>
    <submittedName>
        <fullName evidence="7">Putative YpfJ protein, zinc metalloprotease superfamily</fullName>
    </submittedName>
</protein>
<dbReference type="GO" id="GO:0006508">
    <property type="term" value="P:proteolysis"/>
    <property type="evidence" value="ECO:0007669"/>
    <property type="project" value="UniProtKB-KW"/>
</dbReference>
<evidence type="ECO:0000313" key="7">
    <source>
        <dbReference type="EMBL" id="SPD86157.1"/>
    </source>
</evidence>
<keyword evidence="7" id="KW-0645">Protease</keyword>
<dbReference type="Proteomes" id="UP000238164">
    <property type="component" value="Chromosome 1"/>
</dbReference>
<keyword evidence="7" id="KW-0378">Hydrolase</keyword>
<dbReference type="PANTHER" id="PTHR30168:SF0">
    <property type="entry name" value="INNER MEMBRANE PROTEIN"/>
    <property type="match status" value="1"/>
</dbReference>
<proteinExistence type="predicted"/>
<feature type="compositionally biased region" description="Polar residues" evidence="5">
    <location>
        <begin position="79"/>
        <end position="88"/>
    </location>
</feature>
<reference evidence="7 8" key="1">
    <citation type="submission" date="2018-02" db="EMBL/GenBank/DDBJ databases">
        <authorList>
            <person name="Cohen D.B."/>
            <person name="Kent A.D."/>
        </authorList>
    </citation>
    <scope>NUCLEOTIDE SEQUENCE [LARGE SCALE GENOMIC DNA]</scope>
    <source>
        <strain evidence="7">1</strain>
    </source>
</reference>
<dbReference type="EMBL" id="LT985188">
    <property type="protein sequence ID" value="SPD86157.1"/>
    <property type="molecule type" value="Genomic_DNA"/>
</dbReference>
<feature type="compositionally biased region" description="Low complexity" evidence="5">
    <location>
        <begin position="59"/>
        <end position="74"/>
    </location>
</feature>
<dbReference type="GO" id="GO:0016020">
    <property type="term" value="C:membrane"/>
    <property type="evidence" value="ECO:0007669"/>
    <property type="project" value="UniProtKB-SubCell"/>
</dbReference>
<organism evidence="7 8">
    <name type="scientific">Micropruina glycogenica</name>
    <dbReference type="NCBI Taxonomy" id="75385"/>
    <lineage>
        <taxon>Bacteria</taxon>
        <taxon>Bacillati</taxon>
        <taxon>Actinomycetota</taxon>
        <taxon>Actinomycetes</taxon>
        <taxon>Propionibacteriales</taxon>
        <taxon>Nocardioidaceae</taxon>
        <taxon>Micropruina</taxon>
    </lineage>
</organism>
<feature type="compositionally biased region" description="Low complexity" evidence="5">
    <location>
        <begin position="89"/>
        <end position="114"/>
    </location>
</feature>
<evidence type="ECO:0000256" key="1">
    <source>
        <dbReference type="ARBA" id="ARBA00004167"/>
    </source>
</evidence>
<name>A0A2N9JDG9_9ACTN</name>
<dbReference type="AlphaFoldDB" id="A0A2N9JDG9"/>
<evidence type="ECO:0000256" key="3">
    <source>
        <dbReference type="ARBA" id="ARBA00022989"/>
    </source>
</evidence>
<evidence type="ECO:0000313" key="8">
    <source>
        <dbReference type="Proteomes" id="UP000238164"/>
    </source>
</evidence>
<feature type="transmembrane region" description="Helical" evidence="6">
    <location>
        <begin position="27"/>
        <end position="49"/>
    </location>
</feature>
<evidence type="ECO:0000256" key="6">
    <source>
        <dbReference type="SAM" id="Phobius"/>
    </source>
</evidence>
<dbReference type="OrthoDB" id="9774900at2"/>
<dbReference type="Pfam" id="PF04228">
    <property type="entry name" value="Zn_peptidase"/>
    <property type="match status" value="1"/>
</dbReference>
<comment type="subcellular location">
    <subcellularLocation>
        <location evidence="1">Membrane</location>
        <topology evidence="1">Single-pass membrane protein</topology>
    </subcellularLocation>
</comment>
<evidence type="ECO:0000256" key="5">
    <source>
        <dbReference type="SAM" id="MobiDB-lite"/>
    </source>
</evidence>
<dbReference type="RefSeq" id="WP_105185219.1">
    <property type="nucleotide sequence ID" value="NZ_BAAAGO010000036.1"/>
</dbReference>
<sequence length="374" mass="39151">MTQASWPPAGQGWGASMPPRRGDSVRTMVLTAALVVAGGVLALAAMAVWSRVLSASDPTASAPATTAVTQPSATDPAKSPSTGATTVRPTLTPSASVSASPSPSPSTQPVTLVPLPTPSGVGTPNAKPGALPEPRTLAQARQWLNANAIYPRKVKVPTTCGLPLIDPARISAAGLQKHLTRVAGCLTMVWRPALRTAGFSMPYPVVTVYSGAAASPCGKLDAYNAYYCAANQRIYFGRVLYEILPERDYAYDLILAHEYGHAVQARTGLLTAGWWYRYVATSKAKANEYARRLELQADCLAGSAMNALARATALNAADRKGFAEVLASIADDTLTGVISQHGSAKARTRWLALGLGTSAIKACKTFTASADKVR</sequence>
<dbReference type="KEGG" id="mgg:MPLG2_1121"/>
<dbReference type="PANTHER" id="PTHR30168">
    <property type="entry name" value="PUTATIVE MEMBRANE PROTEIN YPFJ"/>
    <property type="match status" value="1"/>
</dbReference>
<evidence type="ECO:0000256" key="4">
    <source>
        <dbReference type="ARBA" id="ARBA00023136"/>
    </source>
</evidence>
<keyword evidence="7" id="KW-0482">Metalloprotease</keyword>
<keyword evidence="2 6" id="KW-0812">Transmembrane</keyword>
<evidence type="ECO:0000256" key="2">
    <source>
        <dbReference type="ARBA" id="ARBA00022692"/>
    </source>
</evidence>
<keyword evidence="8" id="KW-1185">Reference proteome</keyword>
<dbReference type="GO" id="GO:0008237">
    <property type="term" value="F:metallopeptidase activity"/>
    <property type="evidence" value="ECO:0007669"/>
    <property type="project" value="UniProtKB-KW"/>
</dbReference>